<comment type="caution">
    <text evidence="6">The sequence shown here is derived from an EMBL/GenBank/DDBJ whole genome shotgun (WGS) entry which is preliminary data.</text>
</comment>
<dbReference type="EMBL" id="WNLA01000033">
    <property type="protein sequence ID" value="MTW05942.1"/>
    <property type="molecule type" value="Genomic_DNA"/>
</dbReference>
<dbReference type="RefSeq" id="WP_155442285.1">
    <property type="nucleotide sequence ID" value="NZ_WNLA01000033.1"/>
</dbReference>
<name>A0A6L6Q9N0_9BURK</name>
<dbReference type="Pfam" id="PF00072">
    <property type="entry name" value="Response_reg"/>
    <property type="match status" value="1"/>
</dbReference>
<evidence type="ECO:0000256" key="3">
    <source>
        <dbReference type="PROSITE-ProRule" id="PRU00169"/>
    </source>
</evidence>
<dbReference type="CDD" id="cd06170">
    <property type="entry name" value="LuxR_C_like"/>
    <property type="match status" value="1"/>
</dbReference>
<dbReference type="InterPro" id="IPR000792">
    <property type="entry name" value="Tscrpt_reg_LuxR_C"/>
</dbReference>
<dbReference type="PANTHER" id="PTHR43214:SF42">
    <property type="entry name" value="TRANSCRIPTIONAL REGULATORY PROTEIN DESR"/>
    <property type="match status" value="1"/>
</dbReference>
<evidence type="ECO:0000256" key="1">
    <source>
        <dbReference type="ARBA" id="ARBA00022553"/>
    </source>
</evidence>
<dbReference type="CDD" id="cd17535">
    <property type="entry name" value="REC_NarL-like"/>
    <property type="match status" value="1"/>
</dbReference>
<feature type="domain" description="Response regulatory" evidence="5">
    <location>
        <begin position="5"/>
        <end position="121"/>
    </location>
</feature>
<dbReference type="InterPro" id="IPR058245">
    <property type="entry name" value="NreC/VraR/RcsB-like_REC"/>
</dbReference>
<dbReference type="GO" id="GO:0000160">
    <property type="term" value="P:phosphorelay signal transduction system"/>
    <property type="evidence" value="ECO:0007669"/>
    <property type="project" value="InterPro"/>
</dbReference>
<feature type="modified residue" description="4-aspartylphosphate" evidence="3">
    <location>
        <position position="56"/>
    </location>
</feature>
<dbReference type="SMART" id="SM00421">
    <property type="entry name" value="HTH_LUXR"/>
    <property type="match status" value="1"/>
</dbReference>
<dbReference type="SUPFAM" id="SSF52172">
    <property type="entry name" value="CheY-like"/>
    <property type="match status" value="1"/>
</dbReference>
<sequence>MSTIRVLLVDDHAIARNGVRLMLGTAEGIEVGGEACNATEALQRLSEQEYDVAVVDIQMPGKNGLDLLRQLRADYPRMAVLMLSTYSEDIYAVRALKGGAAGYLTKDAPTSTLIDAVRKAASGGKHVSPALLEKLASLVGGGGAQGVEALSNRELEVFKLIAAGESLVKIGETLHLSPNTVTTYRSRILEKMGMASNADLTRYAIEHGLI</sequence>
<dbReference type="InterPro" id="IPR039420">
    <property type="entry name" value="WalR-like"/>
</dbReference>
<dbReference type="PRINTS" id="PR00038">
    <property type="entry name" value="HTHLUXR"/>
</dbReference>
<protein>
    <submittedName>
        <fullName evidence="6">Response regulator</fullName>
    </submittedName>
</protein>
<dbReference type="Pfam" id="PF00196">
    <property type="entry name" value="GerE"/>
    <property type="match status" value="1"/>
</dbReference>
<evidence type="ECO:0000256" key="2">
    <source>
        <dbReference type="ARBA" id="ARBA00023125"/>
    </source>
</evidence>
<dbReference type="OrthoDB" id="9780593at2"/>
<dbReference type="InterPro" id="IPR011006">
    <property type="entry name" value="CheY-like_superfamily"/>
</dbReference>
<dbReference type="PANTHER" id="PTHR43214">
    <property type="entry name" value="TWO-COMPONENT RESPONSE REGULATOR"/>
    <property type="match status" value="1"/>
</dbReference>
<dbReference type="InterPro" id="IPR016032">
    <property type="entry name" value="Sig_transdc_resp-reg_C-effctor"/>
</dbReference>
<dbReference type="SUPFAM" id="SSF46894">
    <property type="entry name" value="C-terminal effector domain of the bipartite response regulators"/>
    <property type="match status" value="1"/>
</dbReference>
<accession>A0A6L6Q9N0</accession>
<reference evidence="6 7" key="1">
    <citation type="submission" date="2019-11" db="EMBL/GenBank/DDBJ databases">
        <title>Type strains purchased from KCTC, JCM and DSMZ.</title>
        <authorList>
            <person name="Lu H."/>
        </authorList>
    </citation>
    <scope>NUCLEOTIDE SEQUENCE [LARGE SCALE GENOMIC DNA]</scope>
    <source>
        <strain evidence="6 7">KCTC 42409</strain>
    </source>
</reference>
<dbReference type="SMART" id="SM00448">
    <property type="entry name" value="REC"/>
    <property type="match status" value="1"/>
</dbReference>
<organism evidence="6 7">
    <name type="scientific">Pseudoduganella ginsengisoli</name>
    <dbReference type="NCBI Taxonomy" id="1462440"/>
    <lineage>
        <taxon>Bacteria</taxon>
        <taxon>Pseudomonadati</taxon>
        <taxon>Pseudomonadota</taxon>
        <taxon>Betaproteobacteria</taxon>
        <taxon>Burkholderiales</taxon>
        <taxon>Oxalobacteraceae</taxon>
        <taxon>Telluria group</taxon>
        <taxon>Pseudoduganella</taxon>
    </lineage>
</organism>
<gene>
    <name evidence="6" type="ORF">GM668_28070</name>
</gene>
<evidence type="ECO:0000313" key="7">
    <source>
        <dbReference type="Proteomes" id="UP000484015"/>
    </source>
</evidence>
<keyword evidence="2" id="KW-0238">DNA-binding</keyword>
<keyword evidence="7" id="KW-1185">Reference proteome</keyword>
<dbReference type="PROSITE" id="PS50043">
    <property type="entry name" value="HTH_LUXR_2"/>
    <property type="match status" value="1"/>
</dbReference>
<dbReference type="InterPro" id="IPR001789">
    <property type="entry name" value="Sig_transdc_resp-reg_receiver"/>
</dbReference>
<dbReference type="Gene3D" id="3.40.50.2300">
    <property type="match status" value="1"/>
</dbReference>
<dbReference type="GO" id="GO:0006355">
    <property type="term" value="P:regulation of DNA-templated transcription"/>
    <property type="evidence" value="ECO:0007669"/>
    <property type="project" value="InterPro"/>
</dbReference>
<evidence type="ECO:0000259" key="5">
    <source>
        <dbReference type="PROSITE" id="PS50110"/>
    </source>
</evidence>
<dbReference type="GO" id="GO:0003677">
    <property type="term" value="F:DNA binding"/>
    <property type="evidence" value="ECO:0007669"/>
    <property type="project" value="UniProtKB-KW"/>
</dbReference>
<evidence type="ECO:0000259" key="4">
    <source>
        <dbReference type="PROSITE" id="PS50043"/>
    </source>
</evidence>
<proteinExistence type="predicted"/>
<keyword evidence="1 3" id="KW-0597">Phosphoprotein</keyword>
<dbReference type="AlphaFoldDB" id="A0A6L6Q9N0"/>
<dbReference type="PROSITE" id="PS50110">
    <property type="entry name" value="RESPONSE_REGULATORY"/>
    <property type="match status" value="1"/>
</dbReference>
<evidence type="ECO:0000313" key="6">
    <source>
        <dbReference type="EMBL" id="MTW05942.1"/>
    </source>
</evidence>
<feature type="domain" description="HTH luxR-type" evidence="4">
    <location>
        <begin position="143"/>
        <end position="208"/>
    </location>
</feature>
<dbReference type="Proteomes" id="UP000484015">
    <property type="component" value="Unassembled WGS sequence"/>
</dbReference>